<accession>A0A2S0US53</accession>
<dbReference type="PANTHER" id="PTHR43646:SF2">
    <property type="entry name" value="GLYCOSYLTRANSFERASE 2-LIKE DOMAIN-CONTAINING PROTEIN"/>
    <property type="match status" value="1"/>
</dbReference>
<keyword evidence="6" id="KW-0812">Transmembrane</keyword>
<dbReference type="CDD" id="cd02525">
    <property type="entry name" value="Succinoglycan_BP_ExoA"/>
    <property type="match status" value="1"/>
</dbReference>
<evidence type="ECO:0000313" key="9">
    <source>
        <dbReference type="Proteomes" id="UP000244496"/>
    </source>
</evidence>
<dbReference type="Gene3D" id="3.90.550.10">
    <property type="entry name" value="Spore Coat Polysaccharide Biosynthesis Protein SpsA, Chain A"/>
    <property type="match status" value="1"/>
</dbReference>
<feature type="domain" description="Glycosyltransferase 2-like" evidence="7">
    <location>
        <begin position="7"/>
        <end position="168"/>
    </location>
</feature>
<feature type="transmembrane region" description="Helical" evidence="6">
    <location>
        <begin position="268"/>
        <end position="289"/>
    </location>
</feature>
<dbReference type="AlphaFoldDB" id="A0A2S0US53"/>
<evidence type="ECO:0000256" key="3">
    <source>
        <dbReference type="ARBA" id="ARBA00022676"/>
    </source>
</evidence>
<sequence length="320" mass="34173">MMDRLLIVIPTLNEEAHIAAVLQSLVAEAPADAKVVVSDGGSIDNTRCIVAGFPRVTLLNNPQKLQGAGINRAVETLGQDCTVLLRADAHATYPAGFIQALLDELHATEADSVTVPMRTLGPTPFTEAVAAAQNSVLGTGGSAHRTGKGGRFVDHGHHALMRLSAFRSVGGYDPAQSHNEDAELDYRLRAAGHTIWLTDKTCIGYVPRSTFSALFHQYFKHGKGRATTAQKHNMRLKLRQIAPLLVLSSLVLAAIGLGLSLIDPMWMMLTIPTAAWAVVCLILGAALAIKARRLPMLLSGPAAMVMHIGWGLGFLTAARQ</sequence>
<keyword evidence="6" id="KW-1133">Transmembrane helix</keyword>
<protein>
    <submittedName>
        <fullName evidence="8">Succinoglycan biosynthesis protein exoa</fullName>
    </submittedName>
</protein>
<evidence type="ECO:0000256" key="5">
    <source>
        <dbReference type="ARBA" id="ARBA00023136"/>
    </source>
</evidence>
<feature type="transmembrane region" description="Helical" evidence="6">
    <location>
        <begin position="241"/>
        <end position="262"/>
    </location>
</feature>
<evidence type="ECO:0000256" key="6">
    <source>
        <dbReference type="SAM" id="Phobius"/>
    </source>
</evidence>
<dbReference type="InterPro" id="IPR001173">
    <property type="entry name" value="Glyco_trans_2-like"/>
</dbReference>
<keyword evidence="5 6" id="KW-0472">Membrane</keyword>
<evidence type="ECO:0000256" key="1">
    <source>
        <dbReference type="ARBA" id="ARBA00004236"/>
    </source>
</evidence>
<keyword evidence="9" id="KW-1185">Reference proteome</keyword>
<dbReference type="OrthoDB" id="8416156at2"/>
<evidence type="ECO:0000256" key="2">
    <source>
        <dbReference type="ARBA" id="ARBA00022475"/>
    </source>
</evidence>
<dbReference type="InterPro" id="IPR029044">
    <property type="entry name" value="Nucleotide-diphossugar_trans"/>
</dbReference>
<keyword evidence="3" id="KW-0328">Glycosyltransferase</keyword>
<reference evidence="8 9" key="1">
    <citation type="submission" date="2018-04" db="EMBL/GenBank/DDBJ databases">
        <title>Genome sequencing of Gemmobacter.</title>
        <authorList>
            <person name="Yi H."/>
            <person name="Baek M.-G."/>
        </authorList>
    </citation>
    <scope>NUCLEOTIDE SEQUENCE [LARGE SCALE GENOMIC DNA]</scope>
    <source>
        <strain evidence="8 9">HYN0069</strain>
        <plasmid evidence="9">Plasmid unnamed1</plasmid>
    </source>
</reference>
<dbReference type="GO" id="GO:0005886">
    <property type="term" value="C:plasma membrane"/>
    <property type="evidence" value="ECO:0007669"/>
    <property type="project" value="UniProtKB-SubCell"/>
</dbReference>
<feature type="transmembrane region" description="Helical" evidence="6">
    <location>
        <begin position="296"/>
        <end position="318"/>
    </location>
</feature>
<geneLocation type="plasmid" evidence="8">
    <name>unnamed1</name>
</geneLocation>
<dbReference type="RefSeq" id="WP_108437440.1">
    <property type="nucleotide sequence ID" value="NZ_CP028919.1"/>
</dbReference>
<dbReference type="EMBL" id="CP028919">
    <property type="protein sequence ID" value="AWB50635.1"/>
    <property type="molecule type" value="Genomic_DNA"/>
</dbReference>
<keyword evidence="4" id="KW-0808">Transferase</keyword>
<name>A0A2S0US53_9RHOB</name>
<dbReference type="KEGG" id="geh:HYN69_18730"/>
<gene>
    <name evidence="8" type="ORF">HYN69_18730</name>
</gene>
<dbReference type="SUPFAM" id="SSF53448">
    <property type="entry name" value="Nucleotide-diphospho-sugar transferases"/>
    <property type="match status" value="1"/>
</dbReference>
<dbReference type="PANTHER" id="PTHR43646">
    <property type="entry name" value="GLYCOSYLTRANSFERASE"/>
    <property type="match status" value="1"/>
</dbReference>
<dbReference type="GO" id="GO:0016757">
    <property type="term" value="F:glycosyltransferase activity"/>
    <property type="evidence" value="ECO:0007669"/>
    <property type="project" value="UniProtKB-KW"/>
</dbReference>
<organism evidence="8 9">
    <name type="scientific">Paragemmobacter aquarius</name>
    <dbReference type="NCBI Taxonomy" id="2169400"/>
    <lineage>
        <taxon>Bacteria</taxon>
        <taxon>Pseudomonadati</taxon>
        <taxon>Pseudomonadota</taxon>
        <taxon>Alphaproteobacteria</taxon>
        <taxon>Rhodobacterales</taxon>
        <taxon>Paracoccaceae</taxon>
        <taxon>Paragemmobacter</taxon>
    </lineage>
</organism>
<proteinExistence type="predicted"/>
<evidence type="ECO:0000256" key="4">
    <source>
        <dbReference type="ARBA" id="ARBA00022679"/>
    </source>
</evidence>
<dbReference type="Pfam" id="PF00535">
    <property type="entry name" value="Glycos_transf_2"/>
    <property type="match status" value="1"/>
</dbReference>
<keyword evidence="8" id="KW-0614">Plasmid</keyword>
<comment type="subcellular location">
    <subcellularLocation>
        <location evidence="1">Cell membrane</location>
    </subcellularLocation>
</comment>
<dbReference type="Proteomes" id="UP000244496">
    <property type="component" value="Plasmid unnamed1"/>
</dbReference>
<evidence type="ECO:0000313" key="8">
    <source>
        <dbReference type="EMBL" id="AWB50635.1"/>
    </source>
</evidence>
<keyword evidence="2" id="KW-1003">Cell membrane</keyword>
<evidence type="ECO:0000259" key="7">
    <source>
        <dbReference type="Pfam" id="PF00535"/>
    </source>
</evidence>